<protein>
    <submittedName>
        <fullName evidence="5">Methyltransferase</fullName>
    </submittedName>
</protein>
<feature type="binding site" evidence="1">
    <location>
        <position position="34"/>
    </location>
    <ligand>
        <name>Zn(2+)</name>
        <dbReference type="ChEBI" id="CHEBI:29105"/>
    </ligand>
</feature>
<evidence type="ECO:0000259" key="4">
    <source>
        <dbReference type="Pfam" id="PF21302"/>
    </source>
</evidence>
<dbReference type="Gene3D" id="3.40.50.150">
    <property type="entry name" value="Vaccinia Virus protein VP39"/>
    <property type="match status" value="1"/>
</dbReference>
<accession>A0A2N6SCZ5</accession>
<keyword evidence="5" id="KW-0489">Methyltransferase</keyword>
<dbReference type="InterPro" id="IPR029063">
    <property type="entry name" value="SAM-dependent_MTases_sf"/>
</dbReference>
<dbReference type="InterPro" id="IPR048647">
    <property type="entry name" value="RlmA_N"/>
</dbReference>
<proteinExistence type="predicted"/>
<feature type="binding site" evidence="2">
    <location>
        <position position="189"/>
    </location>
    <ligand>
        <name>S-adenosyl-L-methionine</name>
        <dbReference type="ChEBI" id="CHEBI:59789"/>
    </ligand>
</feature>
<dbReference type="STRING" id="84135.GCA_001052115_01185"/>
<feature type="binding site" evidence="2">
    <location>
        <begin position="102"/>
        <end position="103"/>
    </location>
    <ligand>
        <name>S-adenosyl-L-methionine</name>
        <dbReference type="ChEBI" id="CHEBI:59789"/>
    </ligand>
</feature>
<keyword evidence="2" id="KW-0949">S-adenosyl-L-methionine</keyword>
<feature type="binding site" evidence="1">
    <location>
        <position position="38"/>
    </location>
    <ligand>
        <name>Zn(2+)</name>
        <dbReference type="ChEBI" id="CHEBI:29105"/>
    </ligand>
</feature>
<sequence length="271" mass="31315">MKIENVVKKFDKNDIYLCPKCAAEAKIEGISLICVDNHRYDFSKKGYIHLINNYKPTKYNEELFEARNTVFNNGFYGNVLDALGSLIEKYARDRVLDIGCGEGYYIRKLKEKFPDKYFYGLDNSKDAIELAVKEDKKNSYMIANLSNLPFRDNSVSCILNILTPANYTEFFRALGKDGYLIKVIPNAEYLKEIRSITAAKEYKNDDTISLIEENCEVVERVNVKETYVLDSYLAENFLKMTPLTFSKQILESDIQKLKEITIDLEIIVCKK</sequence>
<dbReference type="Pfam" id="PF13649">
    <property type="entry name" value="Methyltransf_25"/>
    <property type="match status" value="1"/>
</dbReference>
<comment type="caution">
    <text evidence="5">The sequence shown here is derived from an EMBL/GenBank/DDBJ whole genome shotgun (WGS) entry which is preliminary data.</text>
</comment>
<feature type="domain" description="Methyltransferase" evidence="3">
    <location>
        <begin position="95"/>
        <end position="163"/>
    </location>
</feature>
<dbReference type="InterPro" id="IPR041698">
    <property type="entry name" value="Methyltransf_25"/>
</dbReference>
<dbReference type="Proteomes" id="UP000235670">
    <property type="component" value="Unassembled WGS sequence"/>
</dbReference>
<feature type="binding site" evidence="2">
    <location>
        <position position="76"/>
    </location>
    <ligand>
        <name>S-adenosyl-L-methionine</name>
        <dbReference type="ChEBI" id="CHEBI:59789"/>
    </ligand>
</feature>
<reference evidence="5 6" key="1">
    <citation type="submission" date="2017-09" db="EMBL/GenBank/DDBJ databases">
        <title>Bacterial strain isolated from the female urinary microbiota.</title>
        <authorList>
            <person name="Thomas-White K."/>
            <person name="Kumar N."/>
            <person name="Forster S."/>
            <person name="Putonti C."/>
            <person name="Lawley T."/>
            <person name="Wolfe A.J."/>
        </authorList>
    </citation>
    <scope>NUCLEOTIDE SEQUENCE [LARGE SCALE GENOMIC DNA]</scope>
    <source>
        <strain evidence="5 6">UMB0186</strain>
    </source>
</reference>
<keyword evidence="1" id="KW-0479">Metal-binding</keyword>
<dbReference type="EMBL" id="PNGT01000010">
    <property type="protein sequence ID" value="PMC51822.1"/>
    <property type="molecule type" value="Genomic_DNA"/>
</dbReference>
<evidence type="ECO:0000256" key="2">
    <source>
        <dbReference type="PIRSR" id="PIRSR018249-2"/>
    </source>
</evidence>
<dbReference type="GO" id="GO:0032259">
    <property type="term" value="P:methylation"/>
    <property type="evidence" value="ECO:0007669"/>
    <property type="project" value="UniProtKB-KW"/>
</dbReference>
<evidence type="ECO:0000313" key="6">
    <source>
        <dbReference type="Proteomes" id="UP000235670"/>
    </source>
</evidence>
<dbReference type="Pfam" id="PF21302">
    <property type="entry name" value="Zn_ribbon_RlmA"/>
    <property type="match status" value="1"/>
</dbReference>
<dbReference type="PIRSF" id="PIRSF018249">
    <property type="entry name" value="MyrA_prd"/>
    <property type="match status" value="1"/>
</dbReference>
<dbReference type="InterPro" id="IPR016718">
    <property type="entry name" value="rRNA_m1G-MeTrfase_A_prd"/>
</dbReference>
<keyword evidence="1" id="KW-0862">Zinc</keyword>
<dbReference type="AlphaFoldDB" id="A0A2N6SCZ5"/>
<dbReference type="GO" id="GO:0008168">
    <property type="term" value="F:methyltransferase activity"/>
    <property type="evidence" value="ECO:0007669"/>
    <property type="project" value="UniProtKB-KW"/>
</dbReference>
<keyword evidence="5" id="KW-0808">Transferase</keyword>
<evidence type="ECO:0000256" key="1">
    <source>
        <dbReference type="PIRSR" id="PIRSR018249-1"/>
    </source>
</evidence>
<gene>
    <name evidence="5" type="ORF">CJ218_08265</name>
</gene>
<evidence type="ECO:0000259" key="3">
    <source>
        <dbReference type="Pfam" id="PF13649"/>
    </source>
</evidence>
<organism evidence="5 6">
    <name type="scientific">Gemella sanguinis</name>
    <dbReference type="NCBI Taxonomy" id="84135"/>
    <lineage>
        <taxon>Bacteria</taxon>
        <taxon>Bacillati</taxon>
        <taxon>Bacillota</taxon>
        <taxon>Bacilli</taxon>
        <taxon>Bacillales</taxon>
        <taxon>Gemellaceae</taxon>
        <taxon>Gemella</taxon>
    </lineage>
</organism>
<dbReference type="SUPFAM" id="SSF53335">
    <property type="entry name" value="S-adenosyl-L-methionine-dependent methyltransferases"/>
    <property type="match status" value="1"/>
</dbReference>
<dbReference type="RefSeq" id="WP_102190232.1">
    <property type="nucleotide sequence ID" value="NZ_PNGT01000010.1"/>
</dbReference>
<dbReference type="OrthoDB" id="5522265at2"/>
<dbReference type="GO" id="GO:0046872">
    <property type="term" value="F:metal ion binding"/>
    <property type="evidence" value="ECO:0007669"/>
    <property type="project" value="UniProtKB-KW"/>
</dbReference>
<feature type="domain" description="23S rRNA (guanine(745)-N(1))-methyltransferase N-terminal" evidence="4">
    <location>
        <begin position="16"/>
        <end position="51"/>
    </location>
</feature>
<name>A0A2N6SCZ5_9BACL</name>
<evidence type="ECO:0000313" key="5">
    <source>
        <dbReference type="EMBL" id="PMC51822.1"/>
    </source>
</evidence>
<dbReference type="CDD" id="cd02440">
    <property type="entry name" value="AdoMet_MTases"/>
    <property type="match status" value="1"/>
</dbReference>